<dbReference type="InterPro" id="IPR006073">
    <property type="entry name" value="GTP-bd"/>
</dbReference>
<dbReference type="GeneID" id="110091233"/>
<proteinExistence type="inferred from homology"/>
<dbReference type="PROSITE" id="PS51886">
    <property type="entry name" value="TLDC"/>
    <property type="match status" value="1"/>
</dbReference>
<dbReference type="GO" id="GO:0006955">
    <property type="term" value="P:immune response"/>
    <property type="evidence" value="ECO:0007669"/>
    <property type="project" value="TreeGrafter"/>
</dbReference>
<dbReference type="Proteomes" id="UP001652642">
    <property type="component" value="Chromosome 4"/>
</dbReference>
<comment type="similarity">
    <text evidence="1">Belongs to the IFI44 family.</text>
</comment>
<dbReference type="RefSeq" id="XP_020670925.2">
    <property type="nucleotide sequence ID" value="XM_020815266.2"/>
</dbReference>
<gene>
    <name evidence="4" type="primary">LOC110091233</name>
</gene>
<protein>
    <submittedName>
        <fullName evidence="4">Interferon-induced protein 44-like</fullName>
    </submittedName>
</protein>
<dbReference type="InterPro" id="IPR027417">
    <property type="entry name" value="P-loop_NTPase"/>
</dbReference>
<feature type="domain" description="TLDc" evidence="2">
    <location>
        <begin position="2"/>
        <end position="166"/>
    </location>
</feature>
<dbReference type="OrthoDB" id="25620at2759"/>
<dbReference type="Pfam" id="PF07534">
    <property type="entry name" value="TLD"/>
    <property type="match status" value="1"/>
</dbReference>
<dbReference type="SMART" id="SM00584">
    <property type="entry name" value="TLDc"/>
    <property type="match status" value="1"/>
</dbReference>
<dbReference type="GO" id="GO:0005525">
    <property type="term" value="F:GTP binding"/>
    <property type="evidence" value="ECO:0007669"/>
    <property type="project" value="InterPro"/>
</dbReference>
<evidence type="ECO:0000259" key="2">
    <source>
        <dbReference type="PROSITE" id="PS51886"/>
    </source>
</evidence>
<reference evidence="4" key="1">
    <citation type="submission" date="2025-08" db="UniProtKB">
        <authorList>
            <consortium name="RefSeq"/>
        </authorList>
    </citation>
    <scope>IDENTIFICATION</scope>
</reference>
<evidence type="ECO:0000256" key="1">
    <source>
        <dbReference type="ARBA" id="ARBA00009243"/>
    </source>
</evidence>
<evidence type="ECO:0000313" key="3">
    <source>
        <dbReference type="Proteomes" id="UP001652642"/>
    </source>
</evidence>
<organism evidence="3 4">
    <name type="scientific">Pogona vitticeps</name>
    <name type="common">central bearded dragon</name>
    <dbReference type="NCBI Taxonomy" id="103695"/>
    <lineage>
        <taxon>Eukaryota</taxon>
        <taxon>Metazoa</taxon>
        <taxon>Chordata</taxon>
        <taxon>Craniata</taxon>
        <taxon>Vertebrata</taxon>
        <taxon>Euteleostomi</taxon>
        <taxon>Lepidosauria</taxon>
        <taxon>Squamata</taxon>
        <taxon>Bifurcata</taxon>
        <taxon>Unidentata</taxon>
        <taxon>Episquamata</taxon>
        <taxon>Toxicofera</taxon>
        <taxon>Iguania</taxon>
        <taxon>Acrodonta</taxon>
        <taxon>Agamidae</taxon>
        <taxon>Amphibolurinae</taxon>
        <taxon>Pogona</taxon>
    </lineage>
</organism>
<dbReference type="AlphaFoldDB" id="A0A6J0VHA1"/>
<name>A0A6J0VHA1_9SAUR</name>
<dbReference type="Pfam" id="PF01926">
    <property type="entry name" value="MMR_HSR1"/>
    <property type="match status" value="1"/>
</dbReference>
<accession>A0A6J0VHA1</accession>
<dbReference type="InterPro" id="IPR006571">
    <property type="entry name" value="TLDc_dom"/>
</dbReference>
<dbReference type="Gene3D" id="3.40.50.300">
    <property type="entry name" value="P-loop containing nucleotide triphosphate hydrolases"/>
    <property type="match status" value="1"/>
</dbReference>
<dbReference type="PANTHER" id="PTHR14241">
    <property type="entry name" value="INTERFERON-INDUCED PROTEIN 44"/>
    <property type="match status" value="1"/>
</dbReference>
<sequence>MFNVQSRLTKEEKRSLSYLVGSKQFSLLYKGSVHGYNANAFHSICNRQGPTVVVGYNGSGYIFGGFTVESYTSCEGYLNDGKAFLFRLKGKNGELGPLKIPVKIANQAVYDHSQNGPNFGDSALIFLSENGAAVATKAGSATYTFSAEDLHGNDQVLSECEVYRVEDVGDMMEKPWRKIEWTPGKRKELMNQIASYKPPLNSVQQVRVLFLGPVGAGKSSFFNSVNSVFRGYVTSQAIAGSDSGSVTLQYRTYQVKNGSNGKPLPITFCDTMGLEEKQGAGLNIEEVGNLLQGHIPDRYQFNPTIAMQSDSLGYVKCPSLKDQIHCAVFVIDGSKVEILPEMLEGKLREIRQKINKLAVPQLVIITKVDAVCPSLEEDFSDVYRSQAVTRQMEVTAERLGIPLSQIVPVKNYCSEIELRDDVDILLLMAVRQMLRLAESYFDNFPFDYTPKIDYYTEE</sequence>
<keyword evidence="3" id="KW-1185">Reference proteome</keyword>
<dbReference type="KEGG" id="pvt:110091233"/>
<dbReference type="InParanoid" id="A0A6J0VHA1"/>
<dbReference type="CDD" id="cd00882">
    <property type="entry name" value="Ras_like_GTPase"/>
    <property type="match status" value="1"/>
</dbReference>
<evidence type="ECO:0000313" key="4">
    <source>
        <dbReference type="RefSeq" id="XP_020670925.2"/>
    </source>
</evidence>
<dbReference type="PANTHER" id="PTHR14241:SF32">
    <property type="entry name" value="VWFA DOMAIN-CONTAINING PROTEIN-RELATED"/>
    <property type="match status" value="1"/>
</dbReference>
<dbReference type="SUPFAM" id="SSF52540">
    <property type="entry name" value="P-loop containing nucleoside triphosphate hydrolases"/>
    <property type="match status" value="1"/>
</dbReference>